<comment type="subcellular location">
    <subcellularLocation>
        <location evidence="1 7">Nucleus</location>
    </subcellularLocation>
</comment>
<evidence type="ECO:0000259" key="9">
    <source>
        <dbReference type="Pfam" id="PF08638"/>
    </source>
</evidence>
<dbReference type="PANTHER" id="PTHR12809">
    <property type="entry name" value="MEDIATOR COMPLEX SUBUNIT"/>
    <property type="match status" value="1"/>
</dbReference>
<evidence type="ECO:0000313" key="11">
    <source>
        <dbReference type="Proteomes" id="UP001149090"/>
    </source>
</evidence>
<comment type="function">
    <text evidence="7">Component of the Mediator complex, a coactivator involved in the regulated transcription of nearly all RNA polymerase II-dependent genes. Mediator functions as a bridge to convey information from gene-specific regulatory proteins to the basal RNA polymerase II transcription machinery. Mediator is recruited to promoters by direct interactions with regulatory proteins and serves as a scaffold for the assembly of a functional preinitiation complex with RNA polymerase II and the general transcription factors.</text>
</comment>
<keyword evidence="4 7" id="KW-0010">Activator</keyword>
<keyword evidence="6 7" id="KW-0539">Nucleus</keyword>
<evidence type="ECO:0000256" key="3">
    <source>
        <dbReference type="ARBA" id="ARBA00023015"/>
    </source>
</evidence>
<dbReference type="PANTHER" id="PTHR12809:SF2">
    <property type="entry name" value="MEDIATOR OF RNA POLYMERASE II TRANSCRIPTION SUBUNIT 14"/>
    <property type="match status" value="1"/>
</dbReference>
<evidence type="ECO:0000256" key="7">
    <source>
        <dbReference type="RuleBase" id="RU365082"/>
    </source>
</evidence>
<comment type="similarity">
    <text evidence="2 7">Belongs to the Mediator complex subunit 14 family.</text>
</comment>
<dbReference type="InterPro" id="IPR013947">
    <property type="entry name" value="Mediator_Med14"/>
</dbReference>
<reference evidence="10" key="1">
    <citation type="submission" date="2022-10" db="EMBL/GenBank/DDBJ databases">
        <title>Novel sulphate-reducing endosymbionts in the free-living metamonad Anaeramoeba.</title>
        <authorList>
            <person name="Jerlstrom-Hultqvist J."/>
            <person name="Cepicka I."/>
            <person name="Gallot-Lavallee L."/>
            <person name="Salas-Leiva D."/>
            <person name="Curtis B.A."/>
            <person name="Zahonova K."/>
            <person name="Pipaliya S."/>
            <person name="Dacks J."/>
            <person name="Roger A.J."/>
        </authorList>
    </citation>
    <scope>NUCLEOTIDE SEQUENCE</scope>
    <source>
        <strain evidence="10">BMAN</strain>
    </source>
</reference>
<name>A0A9Q0R7V9_ANAIG</name>
<comment type="subunit">
    <text evidence="7">Component of the Mediator complex.</text>
</comment>
<feature type="compositionally biased region" description="Basic residues" evidence="8">
    <location>
        <begin position="758"/>
        <end position="767"/>
    </location>
</feature>
<evidence type="ECO:0000256" key="2">
    <source>
        <dbReference type="ARBA" id="ARBA00007813"/>
    </source>
</evidence>
<evidence type="ECO:0000256" key="8">
    <source>
        <dbReference type="SAM" id="MobiDB-lite"/>
    </source>
</evidence>
<evidence type="ECO:0000256" key="4">
    <source>
        <dbReference type="ARBA" id="ARBA00023159"/>
    </source>
</evidence>
<accession>A0A9Q0R7V9</accession>
<dbReference type="GO" id="GO:0003712">
    <property type="term" value="F:transcription coregulator activity"/>
    <property type="evidence" value="ECO:0007669"/>
    <property type="project" value="UniProtKB-UniRule"/>
</dbReference>
<comment type="caution">
    <text evidence="10">The sequence shown here is derived from an EMBL/GenBank/DDBJ whole genome shotgun (WGS) entry which is preliminary data.</text>
</comment>
<feature type="compositionally biased region" description="Polar residues" evidence="8">
    <location>
        <begin position="715"/>
        <end position="731"/>
    </location>
</feature>
<evidence type="ECO:0000256" key="5">
    <source>
        <dbReference type="ARBA" id="ARBA00023163"/>
    </source>
</evidence>
<proteinExistence type="inferred from homology"/>
<evidence type="ECO:0000256" key="1">
    <source>
        <dbReference type="ARBA" id="ARBA00004123"/>
    </source>
</evidence>
<gene>
    <name evidence="10" type="ORF">M0811_02295</name>
</gene>
<dbReference type="OrthoDB" id="205099at2759"/>
<dbReference type="InterPro" id="IPR055122">
    <property type="entry name" value="Med14_N"/>
</dbReference>
<keyword evidence="11" id="KW-1185">Reference proteome</keyword>
<evidence type="ECO:0000256" key="6">
    <source>
        <dbReference type="ARBA" id="ARBA00023242"/>
    </source>
</evidence>
<dbReference type="EMBL" id="JAPDFW010000103">
    <property type="protein sequence ID" value="KAJ5069718.1"/>
    <property type="molecule type" value="Genomic_DNA"/>
</dbReference>
<organism evidence="10 11">
    <name type="scientific">Anaeramoeba ignava</name>
    <name type="common">Anaerobic marine amoeba</name>
    <dbReference type="NCBI Taxonomy" id="1746090"/>
    <lineage>
        <taxon>Eukaryota</taxon>
        <taxon>Metamonada</taxon>
        <taxon>Anaeramoebidae</taxon>
        <taxon>Anaeramoeba</taxon>
    </lineage>
</organism>
<feature type="region of interest" description="Disordered" evidence="8">
    <location>
        <begin position="715"/>
        <end position="776"/>
    </location>
</feature>
<sequence>MEDKFQSQLMVISFGELLKIAVQKSYSNLRNLQQKMQNMRVGERKKQLTQYLSKTRMIFLEILIIERWSKSSVGKIEEVIRILRDLESFAAVPNHLYGIPRGLVPRLKQPKYQVVDAINVLKGGNSETCPTSLRCFVPIKITKEEIEIGESFLENVLGSFQKDALGFNVLERRGNRLVAMMNDEFEVTLEIMVMQSAVKKTTTCDPCGKSGVLDCGENKHTEMQRMRFAWRLTKIEFFVEKNLTASEKLKNLIRILNKHILQAQTTNKYWDGKVHRGGKQTRKEQEGDESEQTVARYFWKEEILKQNGRQILVYLHDICRSCCLRIQLELLAEHAKALHTISGINYEVFRTSDSLAVRYWRGYYIRYQIVEHAMHISHFPVIKIDLKSGSSREIFAHNLVSCVQFFRKKKIHSLFRSITNAGIFSTGFSLTIVSKNENENVCEKSLSQICTLVADAPRLELRSTELQIGVDVSVDYKKGNFVVSSKHSSPTPVFTRSVDTEMPRALAIVVELLQEEILVRFDRGFRGLGLEPFRSIPITSKTKNIIPEKVACLFLRFPNTREHFLLLTIDAHLSPSIHLVAATENPSSVFELRQLKPILASPVVALNNQIFKKVGDMFPKLCASVQHLVIDRELTRNNISHLLLPDAKINLKPSDVVRHLGIAQLNVNLTNAVVQIIGAQSLEIVMCLRDEWARRLLALNLPNICYASDSPGEQSDTAYTQISTDSPQNQPLEVDLDPSQKDPPFFPETPSKTPSLKKDKKKKKKRKIPDNIIEQDPNSTIFTSSTAKIRNSKISITFRRMTHLCIFQNFKDLQEIFRITHLYSQILNHSLSRRLLVLLLKGTTISIRRQQNLDPRHPLHMTIKWSTTSNEYRIAMDPFFAMQYQIQDMLNAHSDNFPSVVQALLTSYDTCRYMCNFASFRKIGTVLVPRSISMAKLVFRNRLSLEIHFIRESLIGIEDCSEQLLRFPMLLKKISANLKSANKEIYNEFKSYTSFAVIPIELLETTMFLLYKYLGGMLIFQELKHHLVGHHENDVSIRADLQNHQVMITFTENFDVALQFTSGNQFLSKHDLTTLSTYFETHLAGEPYDAEKPKSFLEFLRKTPIDLLKEFVWLFSRVSKDNSTIIDLEFKPPVNRCAVYHENNLLSFSFSCLWTIDSKKYQLSIPVEYSYQQNKIKMLIEDPQVYHAVFNGINQNQPRKDWNQSVFYQVVNNLDKLSPENVLRLVPKHQ</sequence>
<dbReference type="Pfam" id="PF08638">
    <property type="entry name" value="Med14"/>
    <property type="match status" value="1"/>
</dbReference>
<keyword evidence="3 7" id="KW-0805">Transcription regulation</keyword>
<dbReference type="Proteomes" id="UP001149090">
    <property type="component" value="Unassembled WGS sequence"/>
</dbReference>
<feature type="domain" description="Mediator complex subunit MED14 N-terminal" evidence="9">
    <location>
        <begin position="12"/>
        <end position="147"/>
    </location>
</feature>
<dbReference type="GO" id="GO:0006357">
    <property type="term" value="P:regulation of transcription by RNA polymerase II"/>
    <property type="evidence" value="ECO:0007669"/>
    <property type="project" value="InterPro"/>
</dbReference>
<dbReference type="GO" id="GO:0070847">
    <property type="term" value="C:core mediator complex"/>
    <property type="evidence" value="ECO:0007669"/>
    <property type="project" value="TreeGrafter"/>
</dbReference>
<dbReference type="AlphaFoldDB" id="A0A9Q0R7V9"/>
<protein>
    <recommendedName>
        <fullName evidence="7">Mediator of RNA polymerase II transcription subunit 14</fullName>
    </recommendedName>
    <alternativeName>
        <fullName evidence="7">Mediator complex subunit 14</fullName>
    </alternativeName>
</protein>
<keyword evidence="5 7" id="KW-0804">Transcription</keyword>
<evidence type="ECO:0000313" key="10">
    <source>
        <dbReference type="EMBL" id="KAJ5069718.1"/>
    </source>
</evidence>
<dbReference type="GO" id="GO:0016592">
    <property type="term" value="C:mediator complex"/>
    <property type="evidence" value="ECO:0007669"/>
    <property type="project" value="UniProtKB-UniRule"/>
</dbReference>